<proteinExistence type="predicted"/>
<accession>F8F0Z8</accession>
<dbReference type="AlphaFoldDB" id="F8F0Z8"/>
<evidence type="ECO:0000313" key="1">
    <source>
        <dbReference type="EMBL" id="AEJ20284.1"/>
    </source>
</evidence>
<keyword evidence="2" id="KW-1185">Reference proteome</keyword>
<dbReference type="STRING" id="744872.Spica_2161"/>
<reference evidence="2" key="1">
    <citation type="journal article" date="2013" name="Stand. Genomic Sci.">
        <title>Genome sequence of the thermophilic fresh-water bacterium Spirochaeta caldaria type strain (H1(T)), reclassification of Spirochaeta caldaria, Spirochaeta stenostrepta, and Spirochaeta zuelzerae in the genus Treponema as Treponema caldaria comb. nov., Treponema stenostrepta comb. nov., and Treponema zuelzerae comb. nov., and emendation of the genus Treponema.</title>
        <authorList>
            <person name="Abt B."/>
            <person name="Goker M."/>
            <person name="Scheuner C."/>
            <person name="Han C."/>
            <person name="Lu M."/>
            <person name="Misra M."/>
            <person name="Lapidus A."/>
            <person name="Nolan M."/>
            <person name="Lucas S."/>
            <person name="Hammon N."/>
            <person name="Deshpande S."/>
            <person name="Cheng J.F."/>
            <person name="Tapia R."/>
            <person name="Goodwin L.A."/>
            <person name="Pitluck S."/>
            <person name="Liolios K."/>
            <person name="Pagani I."/>
            <person name="Ivanova N."/>
            <person name="Mavromatis K."/>
            <person name="Mikhailova N."/>
            <person name="Huntemann M."/>
            <person name="Pati A."/>
            <person name="Chen A."/>
            <person name="Palaniappan K."/>
            <person name="Land M."/>
            <person name="Hauser L."/>
            <person name="Jeffries C.D."/>
            <person name="Rohde M."/>
            <person name="Spring S."/>
            <person name="Gronow S."/>
            <person name="Detter J.C."/>
            <person name="Bristow J."/>
            <person name="Eisen J.A."/>
            <person name="Markowitz V."/>
            <person name="Hugenholtz P."/>
            <person name="Kyrpides N.C."/>
            <person name="Woyke T."/>
            <person name="Klenk H.P."/>
        </authorList>
    </citation>
    <scope>NUCLEOTIDE SEQUENCE</scope>
    <source>
        <strain evidence="2">ATCC 51460 / DSM 7334 / H1</strain>
    </source>
</reference>
<evidence type="ECO:0008006" key="3">
    <source>
        <dbReference type="Google" id="ProtNLM"/>
    </source>
</evidence>
<gene>
    <name evidence="1" type="ordered locus">Spica_2161</name>
</gene>
<sequence length="124" mass="14564">MIRKITEAEARYAMAHGEFAPELRNSAPAVAIILTQSWCPQWRFMKAYLPQVDASLNADEKAGQTHIYYLEYDLEDWYEEFLPFKENTFQNWDVPYVRYYHQGRLTGESNFIADKGFIAALQRS</sequence>
<evidence type="ECO:0000313" key="2">
    <source>
        <dbReference type="Proteomes" id="UP000000503"/>
    </source>
</evidence>
<dbReference type="HOGENOM" id="CLU_163432_0_0_12"/>
<dbReference type="eggNOG" id="ENOG50336EA">
    <property type="taxonomic scope" value="Bacteria"/>
</dbReference>
<dbReference type="KEGG" id="scd:Spica_2161"/>
<organism evidence="1 2">
    <name type="scientific">Gracilinema caldarium (strain ATCC 51460 / DSM 7334 / H1)</name>
    <name type="common">Treponema caldarium</name>
    <dbReference type="NCBI Taxonomy" id="744872"/>
    <lineage>
        <taxon>Bacteria</taxon>
        <taxon>Pseudomonadati</taxon>
        <taxon>Spirochaetota</taxon>
        <taxon>Spirochaetia</taxon>
        <taxon>Spirochaetales</taxon>
        <taxon>Breznakiellaceae</taxon>
        <taxon>Gracilinema</taxon>
    </lineage>
</organism>
<dbReference type="EMBL" id="CP002868">
    <property type="protein sequence ID" value="AEJ20284.1"/>
    <property type="molecule type" value="Genomic_DNA"/>
</dbReference>
<dbReference type="RefSeq" id="WP_013969572.1">
    <property type="nucleotide sequence ID" value="NC_015732.1"/>
</dbReference>
<dbReference type="OrthoDB" id="307780at2"/>
<name>F8F0Z8_GRAC1</name>
<dbReference type="Proteomes" id="UP000000503">
    <property type="component" value="Chromosome"/>
</dbReference>
<protein>
    <recommendedName>
        <fullName evidence="3">Thioredoxin-like protein</fullName>
    </recommendedName>
</protein>